<dbReference type="GO" id="GO:0006171">
    <property type="term" value="P:cAMP biosynthetic process"/>
    <property type="evidence" value="ECO:0007669"/>
    <property type="project" value="TreeGrafter"/>
</dbReference>
<dbReference type="Pfam" id="PF00211">
    <property type="entry name" value="Guanylate_cyc"/>
    <property type="match status" value="1"/>
</dbReference>
<organism evidence="3">
    <name type="scientific">uncultured Solirubrobacteraceae bacterium</name>
    <dbReference type="NCBI Taxonomy" id="1162706"/>
    <lineage>
        <taxon>Bacteria</taxon>
        <taxon>Bacillati</taxon>
        <taxon>Actinomycetota</taxon>
        <taxon>Thermoleophilia</taxon>
        <taxon>Solirubrobacterales</taxon>
        <taxon>Solirubrobacteraceae</taxon>
        <taxon>environmental samples</taxon>
    </lineage>
</organism>
<feature type="domain" description="Guanylate cyclase" evidence="2">
    <location>
        <begin position="235"/>
        <end position="341"/>
    </location>
</feature>
<dbReference type="Pfam" id="PF16701">
    <property type="entry name" value="Ad_Cy_reg"/>
    <property type="match status" value="1"/>
</dbReference>
<name>A0A6J4U142_9ACTN</name>
<dbReference type="GO" id="GO:0004016">
    <property type="term" value="F:adenylate cyclase activity"/>
    <property type="evidence" value="ECO:0007669"/>
    <property type="project" value="UniProtKB-EC"/>
</dbReference>
<dbReference type="Gene3D" id="1.10.1660.10">
    <property type="match status" value="1"/>
</dbReference>
<dbReference type="InterPro" id="IPR001054">
    <property type="entry name" value="A/G_cyclase"/>
</dbReference>
<dbReference type="EMBL" id="CADCVT010000460">
    <property type="protein sequence ID" value="CAA9535550.1"/>
    <property type="molecule type" value="Genomic_DNA"/>
</dbReference>
<dbReference type="PANTHER" id="PTHR43081">
    <property type="entry name" value="ADENYLATE CYCLASE, TERMINAL-DIFFERENTIATION SPECIFIC-RELATED"/>
    <property type="match status" value="1"/>
</dbReference>
<dbReference type="InterPro" id="IPR032026">
    <property type="entry name" value="Ad_Cy_reg"/>
</dbReference>
<evidence type="ECO:0000313" key="3">
    <source>
        <dbReference type="EMBL" id="CAA9535550.1"/>
    </source>
</evidence>
<dbReference type="GO" id="GO:0035556">
    <property type="term" value="P:intracellular signal transduction"/>
    <property type="evidence" value="ECO:0007669"/>
    <property type="project" value="InterPro"/>
</dbReference>
<comment type="similarity">
    <text evidence="1">Belongs to the adenylyl cyclase class-3 family.</text>
</comment>
<dbReference type="GO" id="GO:0006355">
    <property type="term" value="P:regulation of DNA-templated transcription"/>
    <property type="evidence" value="ECO:0007669"/>
    <property type="project" value="InterPro"/>
</dbReference>
<dbReference type="EC" id="4.6.1.1" evidence="3"/>
<dbReference type="InterPro" id="IPR029787">
    <property type="entry name" value="Nucleotide_cyclase"/>
</dbReference>
<evidence type="ECO:0000256" key="1">
    <source>
        <dbReference type="ARBA" id="ARBA00005381"/>
    </source>
</evidence>
<dbReference type="SUPFAM" id="SSF55073">
    <property type="entry name" value="Nucleotide cyclase"/>
    <property type="match status" value="1"/>
</dbReference>
<dbReference type="GO" id="GO:0003677">
    <property type="term" value="F:DNA binding"/>
    <property type="evidence" value="ECO:0007669"/>
    <property type="project" value="InterPro"/>
</dbReference>
<dbReference type="CDD" id="cd07302">
    <property type="entry name" value="CHD"/>
    <property type="match status" value="1"/>
</dbReference>
<reference evidence="3" key="1">
    <citation type="submission" date="2020-02" db="EMBL/GenBank/DDBJ databases">
        <authorList>
            <person name="Meier V. D."/>
        </authorList>
    </citation>
    <scope>NUCLEOTIDE SEQUENCE</scope>
    <source>
        <strain evidence="3">AVDCRST_MAG85</strain>
    </source>
</reference>
<dbReference type="AlphaFoldDB" id="A0A6J4U142"/>
<gene>
    <name evidence="3" type="ORF">AVDCRST_MAG85-4076</name>
</gene>
<dbReference type="Gene3D" id="3.30.70.1230">
    <property type="entry name" value="Nucleotide cyclase"/>
    <property type="match status" value="1"/>
</dbReference>
<evidence type="ECO:0000259" key="2">
    <source>
        <dbReference type="PROSITE" id="PS50125"/>
    </source>
</evidence>
<protein>
    <submittedName>
        <fullName evidence="3">Adenylate cyclase</fullName>
        <ecNumber evidence="3">4.6.1.1</ecNumber>
    </submittedName>
</protein>
<dbReference type="InterPro" id="IPR009061">
    <property type="entry name" value="DNA-bd_dom_put_sf"/>
</dbReference>
<proteinExistence type="inferred from homology"/>
<sequence>MSDGFSLSEVARRAGVKPATLRRWADTGVIPDYDGTWTPAAAAHARIVARLRERGHTLKEIRKAGAAGRLAFAFTEDLFPGDDRVYSIDDAADETGLEPALIERIQSAAGTSAQDGFSEDDLQLLRYIAAVLGAGFPLVAFLQLVRVYGHAMAQIADAEVRLFHLYVHEPLMRDGVPGMEMAEEMEGLAREILPLASPIMEGMHQRFLQHFVEQDVVGHMEADSGGADLGRLRVAIAFADLAGYTRLTEELGDELAVDAVERFVESVENTLPDDARIVKTIGDEVMVVASDAGGLADWAVGYQQLIRNERPLPRIGMHFGEVVYRDGDYYGREVNLSARVVARTAGGEVLVTRPVVEGGGAHLAFERIGEVKLKGFSNPTELFLADMRDDSDR</sequence>
<keyword evidence="3" id="KW-0456">Lyase</keyword>
<dbReference type="SUPFAM" id="SSF46955">
    <property type="entry name" value="Putative DNA-binding domain"/>
    <property type="match status" value="1"/>
</dbReference>
<dbReference type="PANTHER" id="PTHR43081:SF19">
    <property type="entry name" value="PH-SENSITIVE ADENYLATE CYCLASE RV1264"/>
    <property type="match status" value="1"/>
</dbReference>
<dbReference type="InterPro" id="IPR050697">
    <property type="entry name" value="Adenylyl/Guanylyl_Cyclase_3/4"/>
</dbReference>
<dbReference type="PROSITE" id="PS50125">
    <property type="entry name" value="GUANYLATE_CYCLASE_2"/>
    <property type="match status" value="1"/>
</dbReference>
<accession>A0A6J4U142</accession>